<organism evidence="2 3">
    <name type="scientific">Actinoplanes subglobosus</name>
    <dbReference type="NCBI Taxonomy" id="1547892"/>
    <lineage>
        <taxon>Bacteria</taxon>
        <taxon>Bacillati</taxon>
        <taxon>Actinomycetota</taxon>
        <taxon>Actinomycetes</taxon>
        <taxon>Micromonosporales</taxon>
        <taxon>Micromonosporaceae</taxon>
        <taxon>Actinoplanes</taxon>
    </lineage>
</organism>
<evidence type="ECO:0008006" key="4">
    <source>
        <dbReference type="Google" id="ProtNLM"/>
    </source>
</evidence>
<dbReference type="RefSeq" id="WP_378068100.1">
    <property type="nucleotide sequence ID" value="NZ_JBHSBL010000017.1"/>
</dbReference>
<keyword evidence="3" id="KW-1185">Reference proteome</keyword>
<dbReference type="Proteomes" id="UP001595867">
    <property type="component" value="Unassembled WGS sequence"/>
</dbReference>
<feature type="chain" id="PRO_5047067318" description="Lipoprotein" evidence="1">
    <location>
        <begin position="22"/>
        <end position="199"/>
    </location>
</feature>
<comment type="caution">
    <text evidence="2">The sequence shown here is derived from an EMBL/GenBank/DDBJ whole genome shotgun (WGS) entry which is preliminary data.</text>
</comment>
<sequence length="199" mass="20389">MRRAILAVIAGGVLVTSAACGDDAKNEDTAAPAVTTPAATTAAAPAVSASAPDFTADTVKVCERLDKVFTTEFGDFGEALGKMIAHKEAKETASADKAEKQAAAELKVIGTQIRKETADAPDPELQSVAATSAQRIEASAKDLGYIEDIKSTKDLDGSLQKQIAEWISPVAGYCGVKRAVETPSTAPSEPPVSAAPSAS</sequence>
<accession>A0ABV8IT20</accession>
<name>A0ABV8IT20_9ACTN</name>
<dbReference type="EMBL" id="JBHSBL010000017">
    <property type="protein sequence ID" value="MFC4067161.1"/>
    <property type="molecule type" value="Genomic_DNA"/>
</dbReference>
<reference evidence="3" key="1">
    <citation type="journal article" date="2019" name="Int. J. Syst. Evol. Microbiol.">
        <title>The Global Catalogue of Microorganisms (GCM) 10K type strain sequencing project: providing services to taxonomists for standard genome sequencing and annotation.</title>
        <authorList>
            <consortium name="The Broad Institute Genomics Platform"/>
            <consortium name="The Broad Institute Genome Sequencing Center for Infectious Disease"/>
            <person name="Wu L."/>
            <person name="Ma J."/>
        </authorList>
    </citation>
    <scope>NUCLEOTIDE SEQUENCE [LARGE SCALE GENOMIC DNA]</scope>
    <source>
        <strain evidence="3">TBRC 5832</strain>
    </source>
</reference>
<evidence type="ECO:0000313" key="3">
    <source>
        <dbReference type="Proteomes" id="UP001595867"/>
    </source>
</evidence>
<keyword evidence="1" id="KW-0732">Signal</keyword>
<evidence type="ECO:0000313" key="2">
    <source>
        <dbReference type="EMBL" id="MFC4067161.1"/>
    </source>
</evidence>
<gene>
    <name evidence="2" type="ORF">ACFO0C_19690</name>
</gene>
<proteinExistence type="predicted"/>
<feature type="signal peptide" evidence="1">
    <location>
        <begin position="1"/>
        <end position="21"/>
    </location>
</feature>
<dbReference type="PROSITE" id="PS51257">
    <property type="entry name" value="PROKAR_LIPOPROTEIN"/>
    <property type="match status" value="1"/>
</dbReference>
<evidence type="ECO:0000256" key="1">
    <source>
        <dbReference type="SAM" id="SignalP"/>
    </source>
</evidence>
<protein>
    <recommendedName>
        <fullName evidence="4">Lipoprotein</fullName>
    </recommendedName>
</protein>